<feature type="signal peptide" evidence="2">
    <location>
        <begin position="1"/>
        <end position="20"/>
    </location>
</feature>
<dbReference type="InParanoid" id="A0A0G4FHA7"/>
<evidence type="ECO:0000313" key="3">
    <source>
        <dbReference type="EMBL" id="CEM12280.1"/>
    </source>
</evidence>
<dbReference type="Proteomes" id="UP000041254">
    <property type="component" value="Unassembled WGS sequence"/>
</dbReference>
<organism evidence="3 4">
    <name type="scientific">Vitrella brassicaformis (strain CCMP3155)</name>
    <dbReference type="NCBI Taxonomy" id="1169540"/>
    <lineage>
        <taxon>Eukaryota</taxon>
        <taxon>Sar</taxon>
        <taxon>Alveolata</taxon>
        <taxon>Colpodellida</taxon>
        <taxon>Vitrellaceae</taxon>
        <taxon>Vitrella</taxon>
    </lineage>
</organism>
<feature type="chain" id="PRO_5005188623" description="TLDc domain-containing protein" evidence="2">
    <location>
        <begin position="21"/>
        <end position="1075"/>
    </location>
</feature>
<protein>
    <recommendedName>
        <fullName evidence="5">TLDc domain-containing protein</fullName>
    </recommendedName>
</protein>
<proteinExistence type="predicted"/>
<evidence type="ECO:0008006" key="5">
    <source>
        <dbReference type="Google" id="ProtNLM"/>
    </source>
</evidence>
<dbReference type="EMBL" id="CDMY01000436">
    <property type="protein sequence ID" value="CEM12280.1"/>
    <property type="molecule type" value="Genomic_DNA"/>
</dbReference>
<feature type="region of interest" description="Disordered" evidence="1">
    <location>
        <begin position="184"/>
        <end position="203"/>
    </location>
</feature>
<dbReference type="PhylomeDB" id="A0A0G4FHA7"/>
<dbReference type="AlphaFoldDB" id="A0A0G4FHA7"/>
<evidence type="ECO:0000313" key="4">
    <source>
        <dbReference type="Proteomes" id="UP000041254"/>
    </source>
</evidence>
<keyword evidence="4" id="KW-1185">Reference proteome</keyword>
<name>A0A0G4FHA7_VITBC</name>
<evidence type="ECO:0000256" key="2">
    <source>
        <dbReference type="SAM" id="SignalP"/>
    </source>
</evidence>
<accession>A0A0G4FHA7</accession>
<evidence type="ECO:0000256" key="1">
    <source>
        <dbReference type="SAM" id="MobiDB-lite"/>
    </source>
</evidence>
<gene>
    <name evidence="3" type="ORF">Vbra_15333</name>
</gene>
<sequence length="1075" mass="115176">MRNHVHLALFPSAFLPAAGGGQNDAASGSMGGATTAAGSAADSEAVKAAFTVTTRIFHAIRKQGWHGIPVPRELQIGVYALVNPVWSLPPPLPSPLSEAVLHHHTDLTIDSSDPGQRTSWQQIAPQTAHELGKHLINLKRVRHRFPRTAEGAEGVADGFHTIAQGWCRGTVIALVEGHVVGRRMAREKEGPSTTMSEGSLESLSFESVPIPNIGQLEAQQLSDTNADPPPAAPSQSINLPALTEVTGVQNGHSVFDGRGWRTPAVETVTAPDASEIQDIRPFVATTRSLADLTVTASDPFDPSEMAELFGYLPVGQQGSVGPLASLRRIRGCMKLYGLDSTDLRIGLEDLQRVLVQRGCSRSLDAGDSDGCLCIVVDRIDCHSLILNELATFRALASLIDATVVPGSLWRAGKVKVFCAPSPLPSSRMTPRLVSSLLESYNMRLDTSHSYLTCPKIDTLLPGVRPTFRYVWNVTPQHLAGSQGGINHIGRQRGLDVLMFERSRGCSIAIQCAEGWTPLANAVAPPPPELCAFDNIFPARAFDAVGGLTVFGRIGLPMAGQLLSRLPSLEDLQLEDMLTTDVLDLLSQLRAWTVPTHLVLGALQTADGQQQQQQPLPVLKRRLQKVEALTASGDVAMRLAASLTQQMPSLQVLRIAGSETEARQVLLRGGFGAIKRLSLGFMSGHGPELIEAEDQREGIRLGDHRDRLPHIDTIEMHVDVPSEDIVEPGAFILSSIWSILEMQSISQLTVVLPEQHHLDDLNAAVQRRLSGAIGQVHIVEDQLHIVMMATDIAALCEKAFAHSSAADVLEALVGAAAPQRRLAMLTNLAATVNELSSMVRRYLPSVPPGVSAEALAIDFAARMRTASPMSVIDPPYAPRRLMESLVAAMRRRGMRMKPMMRLHGNSACRPSPSAIACASQLVAVLQTTGKQITGIELLYRATEHGDRYTDMLTRVGGATCLLFLVRSNGDMHGCFIDDSIKPPPPPHVETPAGPRFFNDYETPALIFKASGHSPIPVGVAHPAVCDCRTGGQPLTPPLQTERGPVRGADVAGAVADGGLYGDGGLLRGSGVGTAAD</sequence>
<dbReference type="VEuPathDB" id="CryptoDB:Vbra_15333"/>
<keyword evidence="2" id="KW-0732">Signal</keyword>
<reference evidence="3 4" key="1">
    <citation type="submission" date="2014-11" db="EMBL/GenBank/DDBJ databases">
        <authorList>
            <person name="Zhu J."/>
            <person name="Qi W."/>
            <person name="Song R."/>
        </authorList>
    </citation>
    <scope>NUCLEOTIDE SEQUENCE [LARGE SCALE GENOMIC DNA]</scope>
</reference>